<keyword evidence="1" id="KW-0175">Coiled coil</keyword>
<evidence type="ECO:0000313" key="4">
    <source>
        <dbReference type="Proteomes" id="UP000191522"/>
    </source>
</evidence>
<gene>
    <name evidence="3" type="ORF">PENDEC_c006G00424</name>
</gene>
<dbReference type="EMBL" id="MDYL01000006">
    <property type="protein sequence ID" value="OQD75639.1"/>
    <property type="molecule type" value="Genomic_DNA"/>
</dbReference>
<evidence type="ECO:0000256" key="2">
    <source>
        <dbReference type="SAM" id="MobiDB-lite"/>
    </source>
</evidence>
<protein>
    <submittedName>
        <fullName evidence="3">Uncharacterized protein</fullName>
    </submittedName>
</protein>
<sequence length="279" mass="31679">MPRKIRPKPLRAGNSKVAKKSQQQHPQSLQFIVSGTLTNENSIEEQRAKIIDEVHQARQHTVDNRPVMANEQGKSFFETMIQLQKDVKELRKDQDATTAKLEATTAKLEATTAKLEATTAKLEATTAKLDQVLEALMDIRERNYLTFCRDHATSFTKTYKDRIGLLNSSAVHGGDACLDGEMFLSRRENIPEERRIFKRIYGLDPEKLQQLSRAKHSAILKVLNTVGYAHLSGKIVLREEKLENTFDKVVELLESDEFEEAEMLARALSPSDFAYSCEE</sequence>
<dbReference type="AlphaFoldDB" id="A0A1V6PEX4"/>
<name>A0A1V6PEX4_PENDC</name>
<proteinExistence type="predicted"/>
<evidence type="ECO:0000313" key="3">
    <source>
        <dbReference type="EMBL" id="OQD75639.1"/>
    </source>
</evidence>
<keyword evidence="4" id="KW-1185">Reference proteome</keyword>
<feature type="coiled-coil region" evidence="1">
    <location>
        <begin position="80"/>
        <end position="142"/>
    </location>
</feature>
<accession>A0A1V6PEX4</accession>
<comment type="caution">
    <text evidence="3">The sequence shown here is derived from an EMBL/GenBank/DDBJ whole genome shotgun (WGS) entry which is preliminary data.</text>
</comment>
<feature type="region of interest" description="Disordered" evidence="2">
    <location>
        <begin position="1"/>
        <end position="26"/>
    </location>
</feature>
<evidence type="ECO:0000256" key="1">
    <source>
        <dbReference type="SAM" id="Coils"/>
    </source>
</evidence>
<reference evidence="4" key="1">
    <citation type="journal article" date="2017" name="Nat. Microbiol.">
        <title>Global analysis of biosynthetic gene clusters reveals vast potential of secondary metabolite production in Penicillium species.</title>
        <authorList>
            <person name="Nielsen J.C."/>
            <person name="Grijseels S."/>
            <person name="Prigent S."/>
            <person name="Ji B."/>
            <person name="Dainat J."/>
            <person name="Nielsen K.F."/>
            <person name="Frisvad J.C."/>
            <person name="Workman M."/>
            <person name="Nielsen J."/>
        </authorList>
    </citation>
    <scope>NUCLEOTIDE SEQUENCE [LARGE SCALE GENOMIC DNA]</scope>
    <source>
        <strain evidence="4">IBT 11843</strain>
    </source>
</reference>
<dbReference type="Proteomes" id="UP000191522">
    <property type="component" value="Unassembled WGS sequence"/>
</dbReference>
<dbReference type="OrthoDB" id="4368627at2759"/>
<dbReference type="STRING" id="69771.A0A1V6PEX4"/>
<organism evidence="3 4">
    <name type="scientific">Penicillium decumbens</name>
    <dbReference type="NCBI Taxonomy" id="69771"/>
    <lineage>
        <taxon>Eukaryota</taxon>
        <taxon>Fungi</taxon>
        <taxon>Dikarya</taxon>
        <taxon>Ascomycota</taxon>
        <taxon>Pezizomycotina</taxon>
        <taxon>Eurotiomycetes</taxon>
        <taxon>Eurotiomycetidae</taxon>
        <taxon>Eurotiales</taxon>
        <taxon>Aspergillaceae</taxon>
        <taxon>Penicillium</taxon>
    </lineage>
</organism>